<gene>
    <name evidence="1" type="ORF">Goarm_014394</name>
</gene>
<reference evidence="1 2" key="1">
    <citation type="journal article" date="2019" name="Genome Biol. Evol.">
        <title>Insights into the evolution of the New World diploid cottons (Gossypium, subgenus Houzingenia) based on genome sequencing.</title>
        <authorList>
            <person name="Grover C.E."/>
            <person name="Arick M.A. 2nd"/>
            <person name="Thrash A."/>
            <person name="Conover J.L."/>
            <person name="Sanders W.S."/>
            <person name="Peterson D.G."/>
            <person name="Frelichowski J.E."/>
            <person name="Scheffler J.A."/>
            <person name="Scheffler B.E."/>
            <person name="Wendel J.F."/>
        </authorList>
    </citation>
    <scope>NUCLEOTIDE SEQUENCE [LARGE SCALE GENOMIC DNA]</scope>
    <source>
        <strain evidence="1">6</strain>
        <tissue evidence="1">Leaf</tissue>
    </source>
</reference>
<dbReference type="Proteomes" id="UP000593575">
    <property type="component" value="Unassembled WGS sequence"/>
</dbReference>
<name>A0A7J9J8P8_9ROSI</name>
<evidence type="ECO:0000313" key="1">
    <source>
        <dbReference type="EMBL" id="MBA0829815.1"/>
    </source>
</evidence>
<dbReference type="AlphaFoldDB" id="A0A7J9J8P8"/>
<organism evidence="1 2">
    <name type="scientific">Gossypium armourianum</name>
    <dbReference type="NCBI Taxonomy" id="34283"/>
    <lineage>
        <taxon>Eukaryota</taxon>
        <taxon>Viridiplantae</taxon>
        <taxon>Streptophyta</taxon>
        <taxon>Embryophyta</taxon>
        <taxon>Tracheophyta</taxon>
        <taxon>Spermatophyta</taxon>
        <taxon>Magnoliopsida</taxon>
        <taxon>eudicotyledons</taxon>
        <taxon>Gunneridae</taxon>
        <taxon>Pentapetalae</taxon>
        <taxon>rosids</taxon>
        <taxon>malvids</taxon>
        <taxon>Malvales</taxon>
        <taxon>Malvaceae</taxon>
        <taxon>Malvoideae</taxon>
        <taxon>Gossypium</taxon>
    </lineage>
</organism>
<accession>A0A7J9J8P8</accession>
<evidence type="ECO:0000313" key="2">
    <source>
        <dbReference type="Proteomes" id="UP000593575"/>
    </source>
</evidence>
<protein>
    <submittedName>
        <fullName evidence="1">Uncharacterized protein</fullName>
    </submittedName>
</protein>
<comment type="caution">
    <text evidence="1">The sequence shown here is derived from an EMBL/GenBank/DDBJ whole genome shotgun (WGS) entry which is preliminary data.</text>
</comment>
<keyword evidence="2" id="KW-1185">Reference proteome</keyword>
<proteinExistence type="predicted"/>
<dbReference type="EMBL" id="JABFAE010000006">
    <property type="protein sequence ID" value="MBA0829815.1"/>
    <property type="molecule type" value="Genomic_DNA"/>
</dbReference>
<sequence length="53" mass="6149">MLTAPSHWIASPSTWPDILTRTAPSTWMRWTGFGGAGFKMWKDPRRPIWFLSN</sequence>